<proteinExistence type="predicted"/>
<name>A0A919JKL2_9ACTN</name>
<reference evidence="1" key="1">
    <citation type="submission" date="2021-01" db="EMBL/GenBank/DDBJ databases">
        <title>Whole genome shotgun sequence of Actinoplanes nipponensis NBRC 14063.</title>
        <authorList>
            <person name="Komaki H."/>
            <person name="Tamura T."/>
        </authorList>
    </citation>
    <scope>NUCLEOTIDE SEQUENCE</scope>
    <source>
        <strain evidence="1">NBRC 14063</strain>
    </source>
</reference>
<dbReference type="Proteomes" id="UP000647172">
    <property type="component" value="Unassembled WGS sequence"/>
</dbReference>
<dbReference type="EMBL" id="BOMQ01000066">
    <property type="protein sequence ID" value="GIE52301.1"/>
    <property type="molecule type" value="Genomic_DNA"/>
</dbReference>
<keyword evidence="2" id="KW-1185">Reference proteome</keyword>
<protein>
    <submittedName>
        <fullName evidence="1">Uncharacterized protein</fullName>
    </submittedName>
</protein>
<comment type="caution">
    <text evidence="1">The sequence shown here is derived from an EMBL/GenBank/DDBJ whole genome shotgun (WGS) entry which is preliminary data.</text>
</comment>
<sequence>MRGVAAIGKGGRVPVFRRRLATAVLLLCAATAGCSELDESGQGLTRNDLVADLAAQMTSAADLTYEANYQLAGGEQATVAQTRKPARTAYVYPGGKVTVTAEATTECRTAKPTTCTMTAPASAASPPPAAVFAGADETGMVTPATVLTLLNAAVLDNDVEVDQHDTTIAGRHATCVQLTGVDDAAARDFTTCITNEGVLGSFNGILDQTRVDVAMTHYTEQVEEAMFELPKAAKLIDRRAN</sequence>
<accession>A0A919JKL2</accession>
<dbReference type="AlphaFoldDB" id="A0A919JKL2"/>
<evidence type="ECO:0000313" key="2">
    <source>
        <dbReference type="Proteomes" id="UP000647172"/>
    </source>
</evidence>
<organism evidence="1 2">
    <name type="scientific">Actinoplanes nipponensis</name>
    <dbReference type="NCBI Taxonomy" id="135950"/>
    <lineage>
        <taxon>Bacteria</taxon>
        <taxon>Bacillati</taxon>
        <taxon>Actinomycetota</taxon>
        <taxon>Actinomycetes</taxon>
        <taxon>Micromonosporales</taxon>
        <taxon>Micromonosporaceae</taxon>
        <taxon>Actinoplanes</taxon>
    </lineage>
</organism>
<evidence type="ECO:0000313" key="1">
    <source>
        <dbReference type="EMBL" id="GIE52301.1"/>
    </source>
</evidence>
<gene>
    <name evidence="1" type="ORF">Ani05nite_58350</name>
</gene>
<dbReference type="PROSITE" id="PS51257">
    <property type="entry name" value="PROKAR_LIPOPROTEIN"/>
    <property type="match status" value="1"/>
</dbReference>